<dbReference type="PANTHER" id="PTHR43774">
    <property type="entry name" value="PEPTIDE METHIONINE SULFOXIDE REDUCTASE"/>
    <property type="match status" value="1"/>
</dbReference>
<dbReference type="RefSeq" id="WP_091192695.1">
    <property type="nucleotide sequence ID" value="NZ_FOVE01000007.1"/>
</dbReference>
<dbReference type="STRING" id="83765.SAMN05660284_01193"/>
<evidence type="ECO:0000256" key="4">
    <source>
        <dbReference type="HAMAP-Rule" id="MF_01401"/>
    </source>
</evidence>
<evidence type="ECO:0000313" key="7">
    <source>
        <dbReference type="Proteomes" id="UP000242869"/>
    </source>
</evidence>
<dbReference type="PANTHER" id="PTHR43774:SF1">
    <property type="entry name" value="PEPTIDE METHIONINE SULFOXIDE REDUCTASE MSRA 2"/>
    <property type="match status" value="1"/>
</dbReference>
<comment type="similarity">
    <text evidence="4">Belongs to the MsrA Met sulfoxide reductase family.</text>
</comment>
<dbReference type="OrthoDB" id="4174719at2"/>
<dbReference type="GO" id="GO:0033744">
    <property type="term" value="F:L-methionine:thioredoxin-disulfide S-oxidoreductase activity"/>
    <property type="evidence" value="ECO:0007669"/>
    <property type="project" value="RHEA"/>
</dbReference>
<organism evidence="6 7">
    <name type="scientific">Formivibrio citricus</name>
    <dbReference type="NCBI Taxonomy" id="83765"/>
    <lineage>
        <taxon>Bacteria</taxon>
        <taxon>Pseudomonadati</taxon>
        <taxon>Pseudomonadota</taxon>
        <taxon>Betaproteobacteria</taxon>
        <taxon>Neisseriales</taxon>
        <taxon>Chitinibacteraceae</taxon>
        <taxon>Formivibrio</taxon>
    </lineage>
</organism>
<keyword evidence="7" id="KW-1185">Reference proteome</keyword>
<dbReference type="InterPro" id="IPR002569">
    <property type="entry name" value="Met_Sox_Rdtase_MsrA_dom"/>
</dbReference>
<dbReference type="Gene3D" id="3.30.1060.10">
    <property type="entry name" value="Peptide methionine sulphoxide reductase MsrA"/>
    <property type="match status" value="1"/>
</dbReference>
<evidence type="ECO:0000256" key="3">
    <source>
        <dbReference type="ARBA" id="ARBA00048782"/>
    </source>
</evidence>
<comment type="catalytic activity">
    <reaction evidence="3 4">
        <text>[thioredoxin]-disulfide + L-methionine + H2O = L-methionine (S)-S-oxide + [thioredoxin]-dithiol</text>
        <dbReference type="Rhea" id="RHEA:19993"/>
        <dbReference type="Rhea" id="RHEA-COMP:10698"/>
        <dbReference type="Rhea" id="RHEA-COMP:10700"/>
        <dbReference type="ChEBI" id="CHEBI:15377"/>
        <dbReference type="ChEBI" id="CHEBI:29950"/>
        <dbReference type="ChEBI" id="CHEBI:50058"/>
        <dbReference type="ChEBI" id="CHEBI:57844"/>
        <dbReference type="ChEBI" id="CHEBI:58772"/>
        <dbReference type="EC" id="1.8.4.11"/>
    </reaction>
</comment>
<comment type="catalytic activity">
    <reaction evidence="2 4">
        <text>L-methionyl-[protein] + [thioredoxin]-disulfide + H2O = L-methionyl-(S)-S-oxide-[protein] + [thioredoxin]-dithiol</text>
        <dbReference type="Rhea" id="RHEA:14217"/>
        <dbReference type="Rhea" id="RHEA-COMP:10698"/>
        <dbReference type="Rhea" id="RHEA-COMP:10700"/>
        <dbReference type="Rhea" id="RHEA-COMP:12313"/>
        <dbReference type="Rhea" id="RHEA-COMP:12315"/>
        <dbReference type="ChEBI" id="CHEBI:15377"/>
        <dbReference type="ChEBI" id="CHEBI:16044"/>
        <dbReference type="ChEBI" id="CHEBI:29950"/>
        <dbReference type="ChEBI" id="CHEBI:44120"/>
        <dbReference type="ChEBI" id="CHEBI:50058"/>
        <dbReference type="EC" id="1.8.4.11"/>
    </reaction>
</comment>
<comment type="function">
    <text evidence="4">Has an important function as a repair enzyme for proteins that have been inactivated by oxidation. Catalyzes the reversible oxidation-reduction of methionine sulfoxide in proteins to methionine.</text>
</comment>
<evidence type="ECO:0000313" key="6">
    <source>
        <dbReference type="EMBL" id="SFN32514.1"/>
    </source>
</evidence>
<reference evidence="7" key="1">
    <citation type="submission" date="2016-10" db="EMBL/GenBank/DDBJ databases">
        <authorList>
            <person name="Varghese N."/>
            <person name="Submissions S."/>
        </authorList>
    </citation>
    <scope>NUCLEOTIDE SEQUENCE [LARGE SCALE GENOMIC DNA]</scope>
    <source>
        <strain evidence="7">DSM 6150</strain>
    </source>
</reference>
<feature type="active site" evidence="4">
    <location>
        <position position="11"/>
    </location>
</feature>
<evidence type="ECO:0000256" key="2">
    <source>
        <dbReference type="ARBA" id="ARBA00047806"/>
    </source>
</evidence>
<dbReference type="AlphaFoldDB" id="A0A1I4Y355"/>
<name>A0A1I4Y355_9NEIS</name>
<keyword evidence="1 4" id="KW-0560">Oxidoreductase</keyword>
<proteinExistence type="inferred from homology"/>
<dbReference type="Proteomes" id="UP000242869">
    <property type="component" value="Unassembled WGS sequence"/>
</dbReference>
<dbReference type="EMBL" id="FOVE01000007">
    <property type="protein sequence ID" value="SFN32514.1"/>
    <property type="molecule type" value="Genomic_DNA"/>
</dbReference>
<evidence type="ECO:0000259" key="5">
    <source>
        <dbReference type="Pfam" id="PF01625"/>
    </source>
</evidence>
<evidence type="ECO:0000256" key="1">
    <source>
        <dbReference type="ARBA" id="ARBA00023002"/>
    </source>
</evidence>
<dbReference type="InterPro" id="IPR036509">
    <property type="entry name" value="Met_Sox_Rdtase_MsrA_sf"/>
</dbReference>
<dbReference type="Pfam" id="PF01625">
    <property type="entry name" value="PMSR"/>
    <property type="match status" value="1"/>
</dbReference>
<accession>A0A1I4Y355</accession>
<dbReference type="NCBIfam" id="TIGR00401">
    <property type="entry name" value="msrA"/>
    <property type="match status" value="1"/>
</dbReference>
<gene>
    <name evidence="4" type="primary">msrA</name>
    <name evidence="6" type="ORF">SAMN05660284_01193</name>
</gene>
<dbReference type="GO" id="GO:0008113">
    <property type="term" value="F:peptide-methionine (S)-S-oxide reductase activity"/>
    <property type="evidence" value="ECO:0007669"/>
    <property type="project" value="UniProtKB-UniRule"/>
</dbReference>
<feature type="domain" description="Peptide methionine sulphoxide reductase MsrA" evidence="5">
    <location>
        <begin position="5"/>
        <end position="155"/>
    </location>
</feature>
<sequence>MSELATLAGGCFWCLEAAFQRLSGVESVQSGYTGGHIDAPSYRQVCTGDTGHAEAVQIRFDPDVISYGQLLDVFFAIHDPTTLNRQGHDIGSQYRSAIFFHNQKQETIAHRKIEEIARLWPDPVVTEVVPATTFWPAEDYHSDYFRQNQQQPYCELVIAPKIAKLLKDFTDLVHR</sequence>
<dbReference type="HAMAP" id="MF_01401">
    <property type="entry name" value="MsrA"/>
    <property type="match status" value="1"/>
</dbReference>
<dbReference type="EC" id="1.8.4.11" evidence="4"/>
<protein>
    <recommendedName>
        <fullName evidence="4">Peptide methionine sulfoxide reductase MsrA</fullName>
        <shortName evidence="4">Protein-methionine-S-oxide reductase</shortName>
        <ecNumber evidence="4">1.8.4.11</ecNumber>
    </recommendedName>
    <alternativeName>
        <fullName evidence="4">Peptide-methionine (S)-S-oxide reductase</fullName>
        <shortName evidence="4">Peptide Met(O) reductase</shortName>
    </alternativeName>
</protein>
<dbReference type="SUPFAM" id="SSF55068">
    <property type="entry name" value="Peptide methionine sulfoxide reductase"/>
    <property type="match status" value="1"/>
</dbReference>